<gene>
    <name evidence="2" type="ORF">WKI299_LOCUS15850</name>
    <name evidence="1" type="ORF">XDN619_LOCUS3296</name>
</gene>
<dbReference type="InterPro" id="IPR046960">
    <property type="entry name" value="PPR_At4g14850-like_plant"/>
</dbReference>
<organism evidence="2 3">
    <name type="scientific">Rotaria magnacalcarata</name>
    <dbReference type="NCBI Taxonomy" id="392030"/>
    <lineage>
        <taxon>Eukaryota</taxon>
        <taxon>Metazoa</taxon>
        <taxon>Spiralia</taxon>
        <taxon>Gnathifera</taxon>
        <taxon>Rotifera</taxon>
        <taxon>Eurotatoria</taxon>
        <taxon>Bdelloidea</taxon>
        <taxon>Philodinida</taxon>
        <taxon>Philodinidae</taxon>
        <taxon>Rotaria</taxon>
    </lineage>
</organism>
<evidence type="ECO:0000313" key="3">
    <source>
        <dbReference type="Proteomes" id="UP000663856"/>
    </source>
</evidence>
<protein>
    <recommendedName>
        <fullName evidence="4">Pentatricopeptide repeat-containing protein</fullName>
    </recommendedName>
</protein>
<dbReference type="InterPro" id="IPR002885">
    <property type="entry name" value="PPR_rpt"/>
</dbReference>
<dbReference type="GO" id="GO:0003723">
    <property type="term" value="F:RNA binding"/>
    <property type="evidence" value="ECO:0007669"/>
    <property type="project" value="InterPro"/>
</dbReference>
<dbReference type="Proteomes" id="UP000663856">
    <property type="component" value="Unassembled WGS sequence"/>
</dbReference>
<accession>A0A816S0G9</accession>
<dbReference type="Gene3D" id="1.25.40.10">
    <property type="entry name" value="Tetratricopeptide repeat domain"/>
    <property type="match status" value="2"/>
</dbReference>
<proteinExistence type="predicted"/>
<evidence type="ECO:0000313" key="1">
    <source>
        <dbReference type="EMBL" id="CAF2000840.1"/>
    </source>
</evidence>
<dbReference type="AlphaFoldDB" id="A0A816S0G9"/>
<reference evidence="2" key="1">
    <citation type="submission" date="2021-02" db="EMBL/GenBank/DDBJ databases">
        <authorList>
            <person name="Nowell W R."/>
        </authorList>
    </citation>
    <scope>NUCLEOTIDE SEQUENCE</scope>
</reference>
<sequence>MTFTGVSQWFTRLLCKNDSKKYPCFSMILSLSSSSSSLSSAIELNSTMKKLIGSRQYKQVLGLFDRQFPMCTDVTFTLALKTCGKLEDHKCGVRIHQQLSLKSLQDPFLQTLLIHFYMHCHDVDQAQKIFSTIKEKTVYMYGAMFKGYISNNTPEKFIDLFEKISVEIDEVIITILFNACAKLCDSQAIKIGKDTLNLTSGVMINGYKINEEPHKCLSIFEQIKTENLTINEPISISLIGACSQIGIRSISQNIIRQISGSHSNTYINNSLIDMWGKSGDINKAKQIFQSISQPDIISYNSMSK</sequence>
<dbReference type="PANTHER" id="PTHR47926:SF533">
    <property type="entry name" value="DYW DOMAIN-CONTAINING PROTEIN"/>
    <property type="match status" value="1"/>
</dbReference>
<dbReference type="PANTHER" id="PTHR47926">
    <property type="entry name" value="PENTATRICOPEPTIDE REPEAT-CONTAINING PROTEIN"/>
    <property type="match status" value="1"/>
</dbReference>
<dbReference type="EMBL" id="CAJNRF010006252">
    <property type="protein sequence ID" value="CAF2079717.1"/>
    <property type="molecule type" value="Genomic_DNA"/>
</dbReference>
<evidence type="ECO:0000313" key="2">
    <source>
        <dbReference type="EMBL" id="CAF2079717.1"/>
    </source>
</evidence>
<dbReference type="GO" id="GO:0009451">
    <property type="term" value="P:RNA modification"/>
    <property type="evidence" value="ECO:0007669"/>
    <property type="project" value="InterPro"/>
</dbReference>
<dbReference type="Proteomes" id="UP000663887">
    <property type="component" value="Unassembled WGS sequence"/>
</dbReference>
<comment type="caution">
    <text evidence="2">The sequence shown here is derived from an EMBL/GenBank/DDBJ whole genome shotgun (WGS) entry which is preliminary data.</text>
</comment>
<evidence type="ECO:0008006" key="4">
    <source>
        <dbReference type="Google" id="ProtNLM"/>
    </source>
</evidence>
<name>A0A816S0G9_9BILA</name>
<dbReference type="Pfam" id="PF01535">
    <property type="entry name" value="PPR"/>
    <property type="match status" value="3"/>
</dbReference>
<dbReference type="InterPro" id="IPR011990">
    <property type="entry name" value="TPR-like_helical_dom_sf"/>
</dbReference>
<dbReference type="EMBL" id="CAJNRG010000431">
    <property type="protein sequence ID" value="CAF2000840.1"/>
    <property type="molecule type" value="Genomic_DNA"/>
</dbReference>